<evidence type="ECO:0000313" key="4">
    <source>
        <dbReference type="Proteomes" id="UP001501585"/>
    </source>
</evidence>
<dbReference type="RefSeq" id="WP_344107645.1">
    <property type="nucleotide sequence ID" value="NZ_BAAAPC010000008.1"/>
</dbReference>
<feature type="transmembrane region" description="Helical" evidence="2">
    <location>
        <begin position="78"/>
        <end position="101"/>
    </location>
</feature>
<feature type="compositionally biased region" description="Low complexity" evidence="1">
    <location>
        <begin position="305"/>
        <end position="337"/>
    </location>
</feature>
<reference evidence="4" key="1">
    <citation type="journal article" date="2019" name="Int. J. Syst. Evol. Microbiol.">
        <title>The Global Catalogue of Microorganisms (GCM) 10K type strain sequencing project: providing services to taxonomists for standard genome sequencing and annotation.</title>
        <authorList>
            <consortium name="The Broad Institute Genomics Platform"/>
            <consortium name="The Broad Institute Genome Sequencing Center for Infectious Disease"/>
            <person name="Wu L."/>
            <person name="Ma J."/>
        </authorList>
    </citation>
    <scope>NUCLEOTIDE SEQUENCE [LARGE SCALE GENOMIC DNA]</scope>
    <source>
        <strain evidence="4">JCM 15313</strain>
    </source>
</reference>
<protein>
    <recommendedName>
        <fullName evidence="5">PrsW family intramembrane metalloprotease</fullName>
    </recommendedName>
</protein>
<feature type="region of interest" description="Disordered" evidence="1">
    <location>
        <begin position="300"/>
        <end position="358"/>
    </location>
</feature>
<feature type="transmembrane region" description="Helical" evidence="2">
    <location>
        <begin position="21"/>
        <end position="39"/>
    </location>
</feature>
<evidence type="ECO:0008006" key="5">
    <source>
        <dbReference type="Google" id="ProtNLM"/>
    </source>
</evidence>
<feature type="transmembrane region" description="Helical" evidence="2">
    <location>
        <begin position="140"/>
        <end position="159"/>
    </location>
</feature>
<dbReference type="Proteomes" id="UP001501585">
    <property type="component" value="Unassembled WGS sequence"/>
</dbReference>
<feature type="transmembrane region" description="Helical" evidence="2">
    <location>
        <begin position="236"/>
        <end position="257"/>
    </location>
</feature>
<comment type="caution">
    <text evidence="3">The sequence shown here is derived from an EMBL/GenBank/DDBJ whole genome shotgun (WGS) entry which is preliminary data.</text>
</comment>
<keyword evidence="4" id="KW-1185">Reference proteome</keyword>
<evidence type="ECO:0000313" key="3">
    <source>
        <dbReference type="EMBL" id="GAA1995657.1"/>
    </source>
</evidence>
<keyword evidence="2" id="KW-0472">Membrane</keyword>
<feature type="transmembrane region" description="Helical" evidence="2">
    <location>
        <begin position="107"/>
        <end position="128"/>
    </location>
</feature>
<dbReference type="Pfam" id="PF13367">
    <property type="entry name" value="PrsW-protease"/>
    <property type="match status" value="1"/>
</dbReference>
<gene>
    <name evidence="3" type="ORF">GCM10009799_22620</name>
</gene>
<accession>A0ABP5ECU8</accession>
<dbReference type="PANTHER" id="PTHR36844:SF1">
    <property type="entry name" value="PROTEASE PRSW"/>
    <property type="match status" value="1"/>
</dbReference>
<feature type="transmembrane region" description="Helical" evidence="2">
    <location>
        <begin position="45"/>
        <end position="66"/>
    </location>
</feature>
<dbReference type="InterPro" id="IPR026898">
    <property type="entry name" value="PrsW"/>
</dbReference>
<dbReference type="PANTHER" id="PTHR36844">
    <property type="entry name" value="PROTEASE PRSW"/>
    <property type="match status" value="1"/>
</dbReference>
<organism evidence="3 4">
    <name type="scientific">Nocardiopsis rhodophaea</name>
    <dbReference type="NCBI Taxonomy" id="280238"/>
    <lineage>
        <taxon>Bacteria</taxon>
        <taxon>Bacillati</taxon>
        <taxon>Actinomycetota</taxon>
        <taxon>Actinomycetes</taxon>
        <taxon>Streptosporangiales</taxon>
        <taxon>Nocardiopsidaceae</taxon>
        <taxon>Nocardiopsis</taxon>
    </lineage>
</organism>
<feature type="transmembrane region" description="Helical" evidence="2">
    <location>
        <begin position="269"/>
        <end position="291"/>
    </location>
</feature>
<keyword evidence="2" id="KW-1133">Transmembrane helix</keyword>
<proteinExistence type="predicted"/>
<evidence type="ECO:0000256" key="2">
    <source>
        <dbReference type="SAM" id="Phobius"/>
    </source>
</evidence>
<dbReference type="EMBL" id="BAAAPC010000008">
    <property type="protein sequence ID" value="GAA1995657.1"/>
    <property type="molecule type" value="Genomic_DNA"/>
</dbReference>
<feature type="transmembrane region" description="Helical" evidence="2">
    <location>
        <begin position="179"/>
        <end position="203"/>
    </location>
</feature>
<name>A0ABP5ECU8_9ACTN</name>
<feature type="transmembrane region" description="Helical" evidence="2">
    <location>
        <begin position="210"/>
        <end position="230"/>
    </location>
</feature>
<sequence length="358" mass="37390">MPLHALRTPMPSPPTKGTWRTILVSGVALWVATVVVTFLTGNTNLLPTIVLLGSFLVPVTFVVWAYEHHHGGNVTVETLFSAFVVGGILGVLGASVLESYLLHPSPLVYLGVGAIEEFVKLLALLFVARDLTHRRRRDGIVLGATVGLGFAAFESAGYALNSLVTAQGLDLVALVQTEILRSLLVPVGHGLWTAILGGVLFAASSAGPTWRFTPGVVGTFAGVAVLHALWDSVHGIAIALTLMFTGLPWGDLMLQIGRLPAPTQAQANLVNLLEFVGLLVVGAIGLLWLWIVTMTGPGRREANSATAPPGTAPRPGHGHATGPARPAPTGQPGAPAAPDHPTGSERRGAPETPEEPDD</sequence>
<keyword evidence="2" id="KW-0812">Transmembrane</keyword>
<evidence type="ECO:0000256" key="1">
    <source>
        <dbReference type="SAM" id="MobiDB-lite"/>
    </source>
</evidence>